<dbReference type="Gene3D" id="3.90.550.10">
    <property type="entry name" value="Spore Coat Polysaccharide Biosynthesis Protein SpsA, Chain A"/>
    <property type="match status" value="1"/>
</dbReference>
<dbReference type="RefSeq" id="WP_120640142.1">
    <property type="nucleotide sequence ID" value="NZ_RAQU01000171.1"/>
</dbReference>
<dbReference type="SUPFAM" id="SSF53448">
    <property type="entry name" value="Nucleotide-diphospho-sugar transferases"/>
    <property type="match status" value="1"/>
</dbReference>
<organism evidence="2 5">
    <name type="scientific">Teichococcus wenyumeiae</name>
    <dbReference type="NCBI Taxonomy" id="2478470"/>
    <lineage>
        <taxon>Bacteria</taxon>
        <taxon>Pseudomonadati</taxon>
        <taxon>Pseudomonadota</taxon>
        <taxon>Alphaproteobacteria</taxon>
        <taxon>Acetobacterales</taxon>
        <taxon>Roseomonadaceae</taxon>
        <taxon>Roseomonas</taxon>
    </lineage>
</organism>
<dbReference type="PANTHER" id="PTHR22916:SF3">
    <property type="entry name" value="UDP-GLCNAC:BETAGAL BETA-1,3-N-ACETYLGLUCOSAMINYLTRANSFERASE-LIKE PROTEIN 1"/>
    <property type="match status" value="1"/>
</dbReference>
<evidence type="ECO:0000313" key="5">
    <source>
        <dbReference type="Proteomes" id="UP000278036"/>
    </source>
</evidence>
<feature type="domain" description="Glycosyltransferase 2-like" evidence="1">
    <location>
        <begin position="4"/>
        <end position="177"/>
    </location>
</feature>
<sequence>MDVSVICPVFNTPPDLLRRAAESVLRERSAVRELILVDDASSNPATLAACQALRDADARVVLHRLPRNAGPASARNAGLRLAQATWVGFLDADDLWLPGRIAHAEAVLELHPDASWIGGPHSFIAGEADDSPREPATSLAGRMGHAGAKWPVRLKGAALTRLLISDFCMHLGAMLTRRDLLLRAGGFAEGLSYYEDFLMMAKLSVLAPLHYLPEPVYGWRRGNAGLTTSRARLSGRTLRMHRVAAADPLMRGFRKELRWASYQARKGLALNNLLAGRRAHALGFALSAFSLDPRELRELSMFLRLWLQGTGVAAAEGGRYSSAERFHVQAGA</sequence>
<dbReference type="EMBL" id="RAQU01000171">
    <property type="protein sequence ID" value="RKK02238.1"/>
    <property type="molecule type" value="Genomic_DNA"/>
</dbReference>
<gene>
    <name evidence="2" type="ORF">D6Z83_20795</name>
    <name evidence="3" type="ORF">EBE87_23485</name>
</gene>
<accession>A0A3A9JNQ1</accession>
<evidence type="ECO:0000313" key="3">
    <source>
        <dbReference type="EMBL" id="RMI17254.1"/>
    </source>
</evidence>
<dbReference type="AlphaFoldDB" id="A0A3A9JNQ1"/>
<dbReference type="OrthoDB" id="6383742at2"/>
<keyword evidence="2" id="KW-0808">Transferase</keyword>
<dbReference type="InterPro" id="IPR029044">
    <property type="entry name" value="Nucleotide-diphossugar_trans"/>
</dbReference>
<keyword evidence="4" id="KW-1185">Reference proteome</keyword>
<dbReference type="InterPro" id="IPR001173">
    <property type="entry name" value="Glyco_trans_2-like"/>
</dbReference>
<evidence type="ECO:0000313" key="4">
    <source>
        <dbReference type="Proteomes" id="UP000274097"/>
    </source>
</evidence>
<dbReference type="EMBL" id="RFLX01000034">
    <property type="protein sequence ID" value="RMI17254.1"/>
    <property type="molecule type" value="Genomic_DNA"/>
</dbReference>
<dbReference type="CDD" id="cd00761">
    <property type="entry name" value="Glyco_tranf_GTA_type"/>
    <property type="match status" value="1"/>
</dbReference>
<name>A0A3A9JNQ1_9PROT</name>
<dbReference type="GO" id="GO:0016758">
    <property type="term" value="F:hexosyltransferase activity"/>
    <property type="evidence" value="ECO:0007669"/>
    <property type="project" value="UniProtKB-ARBA"/>
</dbReference>
<evidence type="ECO:0000259" key="1">
    <source>
        <dbReference type="Pfam" id="PF00535"/>
    </source>
</evidence>
<dbReference type="Proteomes" id="UP000274097">
    <property type="component" value="Unassembled WGS sequence"/>
</dbReference>
<reference evidence="2 5" key="1">
    <citation type="submission" date="2018-09" db="EMBL/GenBank/DDBJ databases">
        <title>Roseomonas sp. nov., isolated from feces of Tibetan antelopes in the Qinghai-Tibet plateau, China.</title>
        <authorList>
            <person name="Tian Z."/>
        </authorList>
    </citation>
    <scope>NUCLEOTIDE SEQUENCE [LARGE SCALE GENOMIC DNA]</scope>
    <source>
        <strain evidence="3 4">Z23</strain>
        <strain evidence="2 5">Z24</strain>
    </source>
</reference>
<protein>
    <submittedName>
        <fullName evidence="2 3">Glycosyltransferase</fullName>
    </submittedName>
</protein>
<evidence type="ECO:0000313" key="2">
    <source>
        <dbReference type="EMBL" id="RKK02238.1"/>
    </source>
</evidence>
<dbReference type="PANTHER" id="PTHR22916">
    <property type="entry name" value="GLYCOSYLTRANSFERASE"/>
    <property type="match status" value="1"/>
</dbReference>
<dbReference type="Pfam" id="PF00535">
    <property type="entry name" value="Glycos_transf_2"/>
    <property type="match status" value="1"/>
</dbReference>
<proteinExistence type="predicted"/>
<comment type="caution">
    <text evidence="2">The sequence shown here is derived from an EMBL/GenBank/DDBJ whole genome shotgun (WGS) entry which is preliminary data.</text>
</comment>
<dbReference type="Proteomes" id="UP000278036">
    <property type="component" value="Unassembled WGS sequence"/>
</dbReference>
<dbReference type="InParanoid" id="A0A3A9JNQ1"/>